<protein>
    <submittedName>
        <fullName evidence="2">Conjugal transfer protein TraO</fullName>
    </submittedName>
</protein>
<name>A0A843SEV1_9BURK</name>
<accession>A0A843SEV1</accession>
<keyword evidence="3" id="KW-1185">Reference proteome</keyword>
<gene>
    <name evidence="2" type="ORF">GEV01_19375</name>
</gene>
<evidence type="ECO:0000313" key="2">
    <source>
        <dbReference type="EMBL" id="MQA21682.1"/>
    </source>
</evidence>
<comment type="caution">
    <text evidence="2">The sequence shown here is derived from an EMBL/GenBank/DDBJ whole genome shotgun (WGS) entry which is preliminary data.</text>
</comment>
<proteinExistence type="predicted"/>
<dbReference type="Proteomes" id="UP000444318">
    <property type="component" value="Unassembled WGS sequence"/>
</dbReference>
<sequence length="107" mass="11719">MNGQRIVQSEFDNQWTTTKVGKAGQLQPGIYNLSAAVPASKDKTYDGVVLHCDQEHLYQQVGKICIRHSAHDFSKLPAIGTHAAIRYDANQGTAAQEGVNRGRGVKR</sequence>
<evidence type="ECO:0000259" key="1">
    <source>
        <dbReference type="Pfam" id="PF18790"/>
    </source>
</evidence>
<dbReference type="Pfam" id="PF18790">
    <property type="entry name" value="KfrB"/>
    <property type="match status" value="1"/>
</dbReference>
<dbReference type="AlphaFoldDB" id="A0A843SEV1"/>
<reference evidence="2 3" key="1">
    <citation type="submission" date="2019-10" db="EMBL/GenBank/DDBJ databases">
        <title>Two novel species isolated from a subtropical stream in China.</title>
        <authorList>
            <person name="Lu H."/>
        </authorList>
    </citation>
    <scope>NUCLEOTIDE SEQUENCE [LARGE SCALE GENOMIC DNA]</scope>
    <source>
        <strain evidence="2 3">FT103W</strain>
    </source>
</reference>
<dbReference type="EMBL" id="WHUF01000005">
    <property type="protein sequence ID" value="MQA21682.1"/>
    <property type="molecule type" value="Genomic_DNA"/>
</dbReference>
<organism evidence="2 3">
    <name type="scientific">Rugamonas rivuli</name>
    <dbReference type="NCBI Taxonomy" id="2743358"/>
    <lineage>
        <taxon>Bacteria</taxon>
        <taxon>Pseudomonadati</taxon>
        <taxon>Pseudomonadota</taxon>
        <taxon>Betaproteobacteria</taxon>
        <taxon>Burkholderiales</taxon>
        <taxon>Oxalobacteraceae</taxon>
        <taxon>Telluria group</taxon>
        <taxon>Rugamonas</taxon>
    </lineage>
</organism>
<dbReference type="InterPro" id="IPR040782">
    <property type="entry name" value="KfrB"/>
</dbReference>
<feature type="domain" description="KfrB" evidence="1">
    <location>
        <begin position="44"/>
        <end position="95"/>
    </location>
</feature>
<evidence type="ECO:0000313" key="3">
    <source>
        <dbReference type="Proteomes" id="UP000444318"/>
    </source>
</evidence>